<proteinExistence type="predicted"/>
<dbReference type="AlphaFoldDB" id="A0A852ZVY6"/>
<accession>A0A852ZVY6</accession>
<comment type="caution">
    <text evidence="4">Lacks conserved residue(s) required for the propagation of feature annotation.</text>
</comment>
<dbReference type="InterPro" id="IPR000792">
    <property type="entry name" value="Tscrpt_reg_LuxR_C"/>
</dbReference>
<name>A0A852ZVY6_9ACTN</name>
<dbReference type="Proteomes" id="UP000579605">
    <property type="component" value="Unassembled WGS sequence"/>
</dbReference>
<organism evidence="7 8">
    <name type="scientific">Actinopolymorpha rutila</name>
    <dbReference type="NCBI Taxonomy" id="446787"/>
    <lineage>
        <taxon>Bacteria</taxon>
        <taxon>Bacillati</taxon>
        <taxon>Actinomycetota</taxon>
        <taxon>Actinomycetes</taxon>
        <taxon>Propionibacteriales</taxon>
        <taxon>Actinopolymorphaceae</taxon>
        <taxon>Actinopolymorpha</taxon>
    </lineage>
</organism>
<dbReference type="PROSITE" id="PS50043">
    <property type="entry name" value="HTH_LUXR_2"/>
    <property type="match status" value="1"/>
</dbReference>
<dbReference type="GO" id="GO:0000160">
    <property type="term" value="P:phosphorelay signal transduction system"/>
    <property type="evidence" value="ECO:0007669"/>
    <property type="project" value="InterPro"/>
</dbReference>
<dbReference type="InterPro" id="IPR001789">
    <property type="entry name" value="Sig_transdc_resp-reg_receiver"/>
</dbReference>
<dbReference type="InterPro" id="IPR011006">
    <property type="entry name" value="CheY-like_superfamily"/>
</dbReference>
<evidence type="ECO:0000256" key="3">
    <source>
        <dbReference type="ARBA" id="ARBA00023163"/>
    </source>
</evidence>
<evidence type="ECO:0000259" key="6">
    <source>
        <dbReference type="PROSITE" id="PS50110"/>
    </source>
</evidence>
<dbReference type="InterPro" id="IPR039420">
    <property type="entry name" value="WalR-like"/>
</dbReference>
<evidence type="ECO:0000313" key="7">
    <source>
        <dbReference type="EMBL" id="NYH93479.1"/>
    </source>
</evidence>
<dbReference type="GO" id="GO:0003677">
    <property type="term" value="F:DNA binding"/>
    <property type="evidence" value="ECO:0007669"/>
    <property type="project" value="UniProtKB-KW"/>
</dbReference>
<reference evidence="7 8" key="1">
    <citation type="submission" date="2020-07" db="EMBL/GenBank/DDBJ databases">
        <title>Sequencing the genomes of 1000 actinobacteria strains.</title>
        <authorList>
            <person name="Klenk H.-P."/>
        </authorList>
    </citation>
    <scope>NUCLEOTIDE SEQUENCE [LARGE SCALE GENOMIC DNA]</scope>
    <source>
        <strain evidence="7 8">DSM 18448</strain>
    </source>
</reference>
<keyword evidence="8" id="KW-1185">Reference proteome</keyword>
<keyword evidence="3" id="KW-0804">Transcription</keyword>
<dbReference type="EMBL" id="JACBZH010000001">
    <property type="protein sequence ID" value="NYH93479.1"/>
    <property type="molecule type" value="Genomic_DNA"/>
</dbReference>
<dbReference type="CDD" id="cd06170">
    <property type="entry name" value="LuxR_C_like"/>
    <property type="match status" value="1"/>
</dbReference>
<dbReference type="Pfam" id="PF00072">
    <property type="entry name" value="Response_reg"/>
    <property type="match status" value="1"/>
</dbReference>
<evidence type="ECO:0000256" key="1">
    <source>
        <dbReference type="ARBA" id="ARBA00023015"/>
    </source>
</evidence>
<dbReference type="SMART" id="SM00421">
    <property type="entry name" value="HTH_LUXR"/>
    <property type="match status" value="1"/>
</dbReference>
<evidence type="ECO:0000256" key="2">
    <source>
        <dbReference type="ARBA" id="ARBA00023125"/>
    </source>
</evidence>
<dbReference type="Gene3D" id="3.40.50.2300">
    <property type="match status" value="1"/>
</dbReference>
<feature type="domain" description="Response regulatory" evidence="6">
    <location>
        <begin position="1"/>
        <end position="63"/>
    </location>
</feature>
<dbReference type="GO" id="GO:0006355">
    <property type="term" value="P:regulation of DNA-templated transcription"/>
    <property type="evidence" value="ECO:0007669"/>
    <property type="project" value="InterPro"/>
</dbReference>
<evidence type="ECO:0000313" key="8">
    <source>
        <dbReference type="Proteomes" id="UP000579605"/>
    </source>
</evidence>
<dbReference type="SUPFAM" id="SSF52172">
    <property type="entry name" value="CheY-like"/>
    <property type="match status" value="1"/>
</dbReference>
<dbReference type="PROSITE" id="PS50110">
    <property type="entry name" value="RESPONSE_REGULATORY"/>
    <property type="match status" value="1"/>
</dbReference>
<evidence type="ECO:0000256" key="4">
    <source>
        <dbReference type="PROSITE-ProRule" id="PRU00169"/>
    </source>
</evidence>
<feature type="domain" description="HTH luxR-type" evidence="5">
    <location>
        <begin position="80"/>
        <end position="145"/>
    </location>
</feature>
<protein>
    <submittedName>
        <fullName evidence="7">DNA-binding NarL/FixJ family response regulator</fullName>
    </submittedName>
</protein>
<keyword evidence="1" id="KW-0805">Transcription regulation</keyword>
<dbReference type="PANTHER" id="PTHR43214">
    <property type="entry name" value="TWO-COMPONENT RESPONSE REGULATOR"/>
    <property type="match status" value="1"/>
</dbReference>
<comment type="caution">
    <text evidence="7">The sequence shown here is derived from an EMBL/GenBank/DDBJ whole genome shotgun (WGS) entry which is preliminary data.</text>
</comment>
<keyword evidence="2 7" id="KW-0238">DNA-binding</keyword>
<evidence type="ECO:0000259" key="5">
    <source>
        <dbReference type="PROSITE" id="PS50043"/>
    </source>
</evidence>
<dbReference type="Pfam" id="PF00196">
    <property type="entry name" value="GerE"/>
    <property type="match status" value="1"/>
</dbReference>
<dbReference type="SUPFAM" id="SSF46894">
    <property type="entry name" value="C-terminal effector domain of the bipartite response regulators"/>
    <property type="match status" value="1"/>
</dbReference>
<dbReference type="PRINTS" id="PR00038">
    <property type="entry name" value="HTHLUXR"/>
</dbReference>
<sequence>MPRLDGPAAIGRLREVAPLARVLVLSTYHTDADIVAAVEAGAAGYLLKDAQRPELLAAVRATAAGQAVLAPPVAARLMGRVRHPETLAQRELELLTLVARGDTNRQAAAAMYVSEATVKAWLQLIFDKLGARDRASAVAEAYRRGLLT</sequence>
<gene>
    <name evidence="7" type="ORF">F4554_006117</name>
</gene>
<dbReference type="PANTHER" id="PTHR43214:SF24">
    <property type="entry name" value="TRANSCRIPTIONAL REGULATORY PROTEIN NARL-RELATED"/>
    <property type="match status" value="1"/>
</dbReference>
<dbReference type="InterPro" id="IPR016032">
    <property type="entry name" value="Sig_transdc_resp-reg_C-effctor"/>
</dbReference>